<sequence length="65" mass="7737">MLQTKAAARRVEPFCNRNSQPAKPRMQIVKHFTRAQCIMHRLAKPKQAREWPRFPAKPRLRTPRC</sequence>
<reference evidence="3" key="2">
    <citation type="submission" date="2020-05" db="UniProtKB">
        <authorList>
            <consortium name="EnsemblMetazoa"/>
        </authorList>
    </citation>
    <scope>IDENTIFICATION</scope>
</reference>
<feature type="region of interest" description="Disordered" evidence="1">
    <location>
        <begin position="1"/>
        <end position="22"/>
    </location>
</feature>
<dbReference type="EnsemblMetazoa" id="ASIC012563-RA">
    <property type="protein sequence ID" value="ASIC012563-PA"/>
    <property type="gene ID" value="ASIC012563"/>
</dbReference>
<evidence type="ECO:0000313" key="2">
    <source>
        <dbReference type="EMBL" id="KFB44661.1"/>
    </source>
</evidence>
<feature type="region of interest" description="Disordered" evidence="1">
    <location>
        <begin position="44"/>
        <end position="65"/>
    </location>
</feature>
<accession>A0A084W367</accession>
<feature type="compositionally biased region" description="Basic residues" evidence="1">
    <location>
        <begin position="56"/>
        <end position="65"/>
    </location>
</feature>
<protein>
    <submittedName>
        <fullName evidence="2 3">Uncharacterized protein</fullName>
    </submittedName>
</protein>
<dbReference type="Proteomes" id="UP000030765">
    <property type="component" value="Unassembled WGS sequence"/>
</dbReference>
<evidence type="ECO:0000256" key="1">
    <source>
        <dbReference type="SAM" id="MobiDB-lite"/>
    </source>
</evidence>
<reference evidence="2 4" key="1">
    <citation type="journal article" date="2014" name="BMC Genomics">
        <title>Genome sequence of Anopheles sinensis provides insight into genetics basis of mosquito competence for malaria parasites.</title>
        <authorList>
            <person name="Zhou D."/>
            <person name="Zhang D."/>
            <person name="Ding G."/>
            <person name="Shi L."/>
            <person name="Hou Q."/>
            <person name="Ye Y."/>
            <person name="Xu Y."/>
            <person name="Zhou H."/>
            <person name="Xiong C."/>
            <person name="Li S."/>
            <person name="Yu J."/>
            <person name="Hong S."/>
            <person name="Yu X."/>
            <person name="Zou P."/>
            <person name="Chen C."/>
            <person name="Chang X."/>
            <person name="Wang W."/>
            <person name="Lv Y."/>
            <person name="Sun Y."/>
            <person name="Ma L."/>
            <person name="Shen B."/>
            <person name="Zhu C."/>
        </authorList>
    </citation>
    <scope>NUCLEOTIDE SEQUENCE [LARGE SCALE GENOMIC DNA]</scope>
</reference>
<dbReference type="VEuPathDB" id="VectorBase:ASIC012563"/>
<proteinExistence type="predicted"/>
<organism evidence="2">
    <name type="scientific">Anopheles sinensis</name>
    <name type="common">Mosquito</name>
    <dbReference type="NCBI Taxonomy" id="74873"/>
    <lineage>
        <taxon>Eukaryota</taxon>
        <taxon>Metazoa</taxon>
        <taxon>Ecdysozoa</taxon>
        <taxon>Arthropoda</taxon>
        <taxon>Hexapoda</taxon>
        <taxon>Insecta</taxon>
        <taxon>Pterygota</taxon>
        <taxon>Neoptera</taxon>
        <taxon>Endopterygota</taxon>
        <taxon>Diptera</taxon>
        <taxon>Nematocera</taxon>
        <taxon>Culicoidea</taxon>
        <taxon>Culicidae</taxon>
        <taxon>Anophelinae</taxon>
        <taxon>Anopheles</taxon>
    </lineage>
</organism>
<dbReference type="AlphaFoldDB" id="A0A084W367"/>
<gene>
    <name evidence="2" type="ORF">ZHAS_00012563</name>
</gene>
<dbReference type="EMBL" id="ATLV01019838">
    <property type="status" value="NOT_ANNOTATED_CDS"/>
    <property type="molecule type" value="Genomic_DNA"/>
</dbReference>
<dbReference type="EMBL" id="KE525280">
    <property type="protein sequence ID" value="KFB44661.1"/>
    <property type="molecule type" value="Genomic_DNA"/>
</dbReference>
<evidence type="ECO:0000313" key="4">
    <source>
        <dbReference type="Proteomes" id="UP000030765"/>
    </source>
</evidence>
<evidence type="ECO:0000313" key="3">
    <source>
        <dbReference type="EnsemblMetazoa" id="ASIC012563-PA"/>
    </source>
</evidence>
<keyword evidence="4" id="KW-1185">Reference proteome</keyword>
<name>A0A084W367_ANOSI</name>